<comment type="caution">
    <text evidence="11">The sequence shown here is derived from an EMBL/GenBank/DDBJ whole genome shotgun (WGS) entry which is preliminary data.</text>
</comment>
<evidence type="ECO:0000313" key="11">
    <source>
        <dbReference type="EMBL" id="KAK4781111.1"/>
    </source>
</evidence>
<evidence type="ECO:0000256" key="4">
    <source>
        <dbReference type="ARBA" id="ARBA00022821"/>
    </source>
</evidence>
<dbReference type="Pfam" id="PF03094">
    <property type="entry name" value="Mlo"/>
    <property type="match status" value="1"/>
</dbReference>
<feature type="transmembrane region" description="Helical" evidence="10">
    <location>
        <begin position="306"/>
        <end position="323"/>
    </location>
</feature>
<dbReference type="EMBL" id="JAXIOK010000001">
    <property type="protein sequence ID" value="KAK4781111.1"/>
    <property type="molecule type" value="Genomic_DNA"/>
</dbReference>
<dbReference type="GO" id="GO:0016020">
    <property type="term" value="C:membrane"/>
    <property type="evidence" value="ECO:0007669"/>
    <property type="project" value="UniProtKB-SubCell"/>
</dbReference>
<accession>A0AAN7QY80</accession>
<evidence type="ECO:0000256" key="9">
    <source>
        <dbReference type="SAM" id="MobiDB-lite"/>
    </source>
</evidence>
<feature type="transmembrane region" description="Helical" evidence="10">
    <location>
        <begin position="361"/>
        <end position="385"/>
    </location>
</feature>
<comment type="similarity">
    <text evidence="2 8">Belongs to the MLO family.</text>
</comment>
<feature type="transmembrane region" description="Helical" evidence="10">
    <location>
        <begin position="17"/>
        <end position="41"/>
    </location>
</feature>
<feature type="transmembrane region" description="Helical" evidence="10">
    <location>
        <begin position="282"/>
        <end position="300"/>
    </location>
</feature>
<name>A0AAN7QY80_9MYRT</name>
<feature type="transmembrane region" description="Helical" evidence="10">
    <location>
        <begin position="400"/>
        <end position="425"/>
    </location>
</feature>
<keyword evidence="8" id="KW-0112">Calmodulin-binding</keyword>
<dbReference type="PANTHER" id="PTHR31942:SF62">
    <property type="entry name" value="MLO-LIKE PROTEIN"/>
    <property type="match status" value="1"/>
</dbReference>
<keyword evidence="5 8" id="KW-1133">Transmembrane helix</keyword>
<evidence type="ECO:0000256" key="5">
    <source>
        <dbReference type="ARBA" id="ARBA00022989"/>
    </source>
</evidence>
<keyword evidence="12" id="KW-1185">Reference proteome</keyword>
<feature type="transmembrane region" description="Helical" evidence="10">
    <location>
        <begin position="62"/>
        <end position="81"/>
    </location>
</feature>
<keyword evidence="3 8" id="KW-0812">Transmembrane</keyword>
<dbReference type="PANTHER" id="PTHR31942">
    <property type="entry name" value="MLO-LIKE PROTEIN 1"/>
    <property type="match status" value="1"/>
</dbReference>
<dbReference type="Proteomes" id="UP001345219">
    <property type="component" value="Chromosome 13"/>
</dbReference>
<evidence type="ECO:0000256" key="6">
    <source>
        <dbReference type="ARBA" id="ARBA00023136"/>
    </source>
</evidence>
<dbReference type="GO" id="GO:0005516">
    <property type="term" value="F:calmodulin binding"/>
    <property type="evidence" value="ECO:0007669"/>
    <property type="project" value="UniProtKB-KW"/>
</dbReference>
<protein>
    <recommendedName>
        <fullName evidence="8">MLO-like protein</fullName>
    </recommendedName>
</protein>
<evidence type="ECO:0000256" key="3">
    <source>
        <dbReference type="ARBA" id="ARBA00022692"/>
    </source>
</evidence>
<keyword evidence="6 8" id="KW-0472">Membrane</keyword>
<comment type="subcellular location">
    <subcellularLocation>
        <location evidence="1 8">Membrane</location>
        <topology evidence="1 8">Multi-pass membrane protein</topology>
    </subcellularLocation>
</comment>
<dbReference type="InterPro" id="IPR004326">
    <property type="entry name" value="Mlo"/>
</dbReference>
<keyword evidence="7 8" id="KW-0568">Pathogenesis-related protein</keyword>
<comment type="domain">
    <text evidence="8">The C-terminus contains a calmodulin-binding domain, which binds calmodulin in a calcium-dependent fashion.</text>
</comment>
<evidence type="ECO:0000256" key="1">
    <source>
        <dbReference type="ARBA" id="ARBA00004141"/>
    </source>
</evidence>
<feature type="region of interest" description="Disordered" evidence="9">
    <location>
        <begin position="501"/>
        <end position="555"/>
    </location>
</feature>
<comment type="function">
    <text evidence="8">May be involved in modulation of pathogen defense and leaf cell death.</text>
</comment>
<evidence type="ECO:0000256" key="8">
    <source>
        <dbReference type="RuleBase" id="RU280816"/>
    </source>
</evidence>
<feature type="transmembrane region" description="Helical" evidence="10">
    <location>
        <begin position="153"/>
        <end position="174"/>
    </location>
</feature>
<evidence type="ECO:0000313" key="12">
    <source>
        <dbReference type="Proteomes" id="UP001345219"/>
    </source>
</evidence>
<evidence type="ECO:0000256" key="2">
    <source>
        <dbReference type="ARBA" id="ARBA00006574"/>
    </source>
</evidence>
<proteinExistence type="inferred from homology"/>
<dbReference type="AlphaFoldDB" id="A0AAN7QY80"/>
<gene>
    <name evidence="8" type="primary">MLO</name>
    <name evidence="11" type="ORF">SAY87_017217</name>
</gene>
<dbReference type="GO" id="GO:0006952">
    <property type="term" value="P:defense response"/>
    <property type="evidence" value="ECO:0007669"/>
    <property type="project" value="UniProtKB-KW"/>
</dbReference>
<evidence type="ECO:0000256" key="7">
    <source>
        <dbReference type="ARBA" id="ARBA00023265"/>
    </source>
</evidence>
<evidence type="ECO:0000256" key="10">
    <source>
        <dbReference type="SAM" id="Phobius"/>
    </source>
</evidence>
<keyword evidence="4 8" id="KW-0611">Plant defense</keyword>
<organism evidence="11 12">
    <name type="scientific">Trapa incisa</name>
    <dbReference type="NCBI Taxonomy" id="236973"/>
    <lineage>
        <taxon>Eukaryota</taxon>
        <taxon>Viridiplantae</taxon>
        <taxon>Streptophyta</taxon>
        <taxon>Embryophyta</taxon>
        <taxon>Tracheophyta</taxon>
        <taxon>Spermatophyta</taxon>
        <taxon>Magnoliopsida</taxon>
        <taxon>eudicotyledons</taxon>
        <taxon>Gunneridae</taxon>
        <taxon>Pentapetalae</taxon>
        <taxon>rosids</taxon>
        <taxon>malvids</taxon>
        <taxon>Myrtales</taxon>
        <taxon>Lythraceae</taxon>
        <taxon>Trapa</taxon>
    </lineage>
</organism>
<reference evidence="11 12" key="1">
    <citation type="journal article" date="2023" name="Hortic Res">
        <title>Pangenome of water caltrop reveals structural variations and asymmetric subgenome divergence after allopolyploidization.</title>
        <authorList>
            <person name="Zhang X."/>
            <person name="Chen Y."/>
            <person name="Wang L."/>
            <person name="Yuan Y."/>
            <person name="Fang M."/>
            <person name="Shi L."/>
            <person name="Lu R."/>
            <person name="Comes H.P."/>
            <person name="Ma Y."/>
            <person name="Chen Y."/>
            <person name="Huang G."/>
            <person name="Zhou Y."/>
            <person name="Zheng Z."/>
            <person name="Qiu Y."/>
        </authorList>
    </citation>
    <scope>NUCLEOTIDE SEQUENCE [LARGE SCALE GENOMIC DNA]</scope>
    <source>
        <tissue evidence="11">Roots</tissue>
    </source>
</reference>
<sequence length="555" mass="63839">MEEGPEEGRSLAETPTYAVASVVTFMVAVGFFFHASLRWTAKWLDRTKRKSLLAALQKIKGELMLFGLLSLLMGHWIEFVAKICIKTSSVSSRFYPCPRKNEYRSSIKHITLYYSNSSVYRDHQQTITGHHRFCHEGRESFASYASLEQLHRLLFVLAVIHVSYSFAAIALAMIKIYSWTKWENQAKAMAVQGSHGCLPRETSGNIRIMRLSTFVFHHASHPWSQHRVLVWMLSFSRQFWSSINRPDYMALRLGFITTHELPLSYDFHNYMLRSMEEEFRDIVGISIPLWIYAIVCIFLDFHGSNIYFWISFLPSLLILLIGTKLHRIIVKLAVEIMDSCPPGDRQFKLRDGLFWFGRPRLLLWLIQFISFQNAFEMATFIWSLWEIRDTSCFMDNRGLLVIRLVFGVVSQFWCSYITFPLYVIVTQMGSRFKKTVISESVRSSLSGWQGRAKRKQQHSSSTALPTALSVTSLDSLVDGDDIERISDSLAHHVHDIESVSSSVQEDISVAPRASSASDREDYDLQLEGDDPRSQVDGYPVFDGHDSEHDESELSE</sequence>